<evidence type="ECO:0000313" key="11">
    <source>
        <dbReference type="Proteomes" id="UP000051012"/>
    </source>
</evidence>
<evidence type="ECO:0000256" key="1">
    <source>
        <dbReference type="ARBA" id="ARBA00005061"/>
    </source>
</evidence>
<dbReference type="GO" id="GO:0046872">
    <property type="term" value="F:metal ion binding"/>
    <property type="evidence" value="ECO:0007669"/>
    <property type="project" value="UniProtKB-KW"/>
</dbReference>
<dbReference type="EC" id="6.3.4.20" evidence="8"/>
<dbReference type="PANTHER" id="PTHR42914:SF1">
    <property type="entry name" value="7-CYANO-7-DEAZAGUANINE SYNTHASE"/>
    <property type="match status" value="1"/>
</dbReference>
<keyword evidence="6" id="KW-0067">ATP-binding</keyword>
<dbReference type="Pfam" id="PF06508">
    <property type="entry name" value="QueC"/>
    <property type="match status" value="1"/>
</dbReference>
<dbReference type="SUPFAM" id="SSF52402">
    <property type="entry name" value="Adenine nucleotide alpha hydrolases-like"/>
    <property type="match status" value="1"/>
</dbReference>
<proteinExistence type="inferred from homology"/>
<dbReference type="AlphaFoldDB" id="A0A0S7YCW2"/>
<gene>
    <name evidence="10" type="ORF">AMJ52_06110</name>
</gene>
<sequence length="208" mass="23620">MRKPKSIILLSGGLDSTISATIAKKKTKPIFALTFDYGQRSAKMEILAAEKICRALKIKHKLVKISFFDEFNKLVMLRAEKKVSAKKFKTLKDVWIPNRNGLFINIAACYAEYYGADLIVTGFNREEAQEFPDNTPQFVEAINTSLRYSTRKKVTVMSYVEKLSKREIYKIGLQYDAPLKNIYSCYLGGKTMCGECASCQRLKNLGIL</sequence>
<evidence type="ECO:0000256" key="8">
    <source>
        <dbReference type="ARBA" id="ARBA00039149"/>
    </source>
</evidence>
<organism evidence="10 11">
    <name type="scientific">candidate division TA06 bacterium DG_78</name>
    <dbReference type="NCBI Taxonomy" id="1703772"/>
    <lineage>
        <taxon>Bacteria</taxon>
        <taxon>Bacteria division TA06</taxon>
    </lineage>
</organism>
<dbReference type="GO" id="GO:0016874">
    <property type="term" value="F:ligase activity"/>
    <property type="evidence" value="ECO:0007669"/>
    <property type="project" value="UniProtKB-KW"/>
</dbReference>
<evidence type="ECO:0000256" key="2">
    <source>
        <dbReference type="ARBA" id="ARBA00022598"/>
    </source>
</evidence>
<dbReference type="Proteomes" id="UP000051012">
    <property type="component" value="Unassembled WGS sequence"/>
</dbReference>
<dbReference type="NCBIfam" id="TIGR00364">
    <property type="entry name" value="7-cyano-7-deazaguanine synthase QueC"/>
    <property type="match status" value="1"/>
</dbReference>
<evidence type="ECO:0000256" key="4">
    <source>
        <dbReference type="ARBA" id="ARBA00022741"/>
    </source>
</evidence>
<dbReference type="InterPro" id="IPR018317">
    <property type="entry name" value="QueC"/>
</dbReference>
<keyword evidence="5" id="KW-0862">Zinc</keyword>
<evidence type="ECO:0000256" key="6">
    <source>
        <dbReference type="ARBA" id="ARBA00022840"/>
    </source>
</evidence>
<evidence type="ECO:0000256" key="9">
    <source>
        <dbReference type="ARBA" id="ARBA00047890"/>
    </source>
</evidence>
<name>A0A0S7YCW2_UNCT6</name>
<evidence type="ECO:0000313" key="10">
    <source>
        <dbReference type="EMBL" id="KPJ72500.1"/>
    </source>
</evidence>
<keyword evidence="3" id="KW-0479">Metal-binding</keyword>
<comment type="similarity">
    <text evidence="7">Belongs to the QueC family.</text>
</comment>
<comment type="caution">
    <text evidence="10">The sequence shown here is derived from an EMBL/GenBank/DDBJ whole genome shotgun (WGS) entry which is preliminary data.</text>
</comment>
<evidence type="ECO:0000256" key="7">
    <source>
        <dbReference type="ARBA" id="ARBA00037993"/>
    </source>
</evidence>
<dbReference type="PATRIC" id="fig|1703772.3.peg.1900"/>
<dbReference type="CDD" id="cd01995">
    <property type="entry name" value="QueC-like"/>
    <property type="match status" value="1"/>
</dbReference>
<comment type="catalytic activity">
    <reaction evidence="9">
        <text>7-carboxy-7-carbaguanine + NH4(+) + 2 ATP = 7-cyano-7-carbaguanine + 2 AMP + 2 diphosphate + 2 H(+)</text>
        <dbReference type="Rhea" id="RHEA:27982"/>
        <dbReference type="ChEBI" id="CHEBI:15378"/>
        <dbReference type="ChEBI" id="CHEBI:28938"/>
        <dbReference type="ChEBI" id="CHEBI:30616"/>
        <dbReference type="ChEBI" id="CHEBI:33019"/>
        <dbReference type="ChEBI" id="CHEBI:45075"/>
        <dbReference type="ChEBI" id="CHEBI:61036"/>
        <dbReference type="ChEBI" id="CHEBI:456215"/>
        <dbReference type="EC" id="6.3.4.20"/>
    </reaction>
</comment>
<dbReference type="Gene3D" id="3.40.50.620">
    <property type="entry name" value="HUPs"/>
    <property type="match status" value="1"/>
</dbReference>
<reference evidence="10 11" key="1">
    <citation type="journal article" date="2015" name="Microbiome">
        <title>Genomic resolution of linkages in carbon, nitrogen, and sulfur cycling among widespread estuary sediment bacteria.</title>
        <authorList>
            <person name="Baker B.J."/>
            <person name="Lazar C.S."/>
            <person name="Teske A.P."/>
            <person name="Dick G.J."/>
        </authorList>
    </citation>
    <scope>NUCLEOTIDE SEQUENCE [LARGE SCALE GENOMIC DNA]</scope>
    <source>
        <strain evidence="10">DG_78</strain>
    </source>
</reference>
<dbReference type="EMBL" id="LJNI01000071">
    <property type="protein sequence ID" value="KPJ72500.1"/>
    <property type="molecule type" value="Genomic_DNA"/>
</dbReference>
<comment type="pathway">
    <text evidence="1">Purine metabolism; 7-cyano-7-deazaguanine biosynthesis.</text>
</comment>
<dbReference type="InterPro" id="IPR014729">
    <property type="entry name" value="Rossmann-like_a/b/a_fold"/>
</dbReference>
<dbReference type="GO" id="GO:0005524">
    <property type="term" value="F:ATP binding"/>
    <property type="evidence" value="ECO:0007669"/>
    <property type="project" value="UniProtKB-KW"/>
</dbReference>
<keyword evidence="4" id="KW-0547">Nucleotide-binding</keyword>
<evidence type="ECO:0000256" key="5">
    <source>
        <dbReference type="ARBA" id="ARBA00022833"/>
    </source>
</evidence>
<protein>
    <recommendedName>
        <fullName evidence="8">7-cyano-7-deazaguanine synthase</fullName>
        <ecNumber evidence="8">6.3.4.20</ecNumber>
    </recommendedName>
</protein>
<dbReference type="PANTHER" id="PTHR42914">
    <property type="entry name" value="7-CYANO-7-DEAZAGUANINE SYNTHASE"/>
    <property type="match status" value="1"/>
</dbReference>
<accession>A0A0S7YCW2</accession>
<dbReference type="PIRSF" id="PIRSF006293">
    <property type="entry name" value="ExsB"/>
    <property type="match status" value="1"/>
</dbReference>
<evidence type="ECO:0000256" key="3">
    <source>
        <dbReference type="ARBA" id="ARBA00022723"/>
    </source>
</evidence>
<keyword evidence="2" id="KW-0436">Ligase</keyword>